<evidence type="ECO:0000313" key="1">
    <source>
        <dbReference type="EMBL" id="OCH92118.1"/>
    </source>
</evidence>
<sequence>MAKIFAKCYQATMDSVTASHCLGELGINKRICFAAVRWKLLSLYPVMFYKLTDKSQ</sequence>
<dbReference type="AlphaFoldDB" id="A0A8E2AW39"/>
<name>A0A8E2AW39_9APHY</name>
<proteinExistence type="predicted"/>
<keyword evidence="2" id="KW-1185">Reference proteome</keyword>
<reference evidence="1 2" key="1">
    <citation type="submission" date="2016-07" db="EMBL/GenBank/DDBJ databases">
        <title>Draft genome of the white-rot fungus Obba rivulosa 3A-2.</title>
        <authorList>
            <consortium name="DOE Joint Genome Institute"/>
            <person name="Miettinen O."/>
            <person name="Riley R."/>
            <person name="Acob R."/>
            <person name="Barry K."/>
            <person name="Cullen D."/>
            <person name="De Vries R."/>
            <person name="Hainaut M."/>
            <person name="Hatakka A."/>
            <person name="Henrissat B."/>
            <person name="Hilden K."/>
            <person name="Kuo R."/>
            <person name="Labutti K."/>
            <person name="Lipzen A."/>
            <person name="Makela M.R."/>
            <person name="Sandor L."/>
            <person name="Spatafora J.W."/>
            <person name="Grigoriev I.V."/>
            <person name="Hibbett D.S."/>
        </authorList>
    </citation>
    <scope>NUCLEOTIDE SEQUENCE [LARGE SCALE GENOMIC DNA]</scope>
    <source>
        <strain evidence="1 2">3A-2</strain>
    </source>
</reference>
<evidence type="ECO:0000313" key="2">
    <source>
        <dbReference type="Proteomes" id="UP000250043"/>
    </source>
</evidence>
<organism evidence="1 2">
    <name type="scientific">Obba rivulosa</name>
    <dbReference type="NCBI Taxonomy" id="1052685"/>
    <lineage>
        <taxon>Eukaryota</taxon>
        <taxon>Fungi</taxon>
        <taxon>Dikarya</taxon>
        <taxon>Basidiomycota</taxon>
        <taxon>Agaricomycotina</taxon>
        <taxon>Agaricomycetes</taxon>
        <taxon>Polyporales</taxon>
        <taxon>Gelatoporiaceae</taxon>
        <taxon>Obba</taxon>
    </lineage>
</organism>
<dbReference type="EMBL" id="KV722374">
    <property type="protein sequence ID" value="OCH92118.1"/>
    <property type="molecule type" value="Genomic_DNA"/>
</dbReference>
<protein>
    <submittedName>
        <fullName evidence="1">Uncharacterized protein</fullName>
    </submittedName>
</protein>
<dbReference type="Proteomes" id="UP000250043">
    <property type="component" value="Unassembled WGS sequence"/>
</dbReference>
<gene>
    <name evidence="1" type="ORF">OBBRIDRAFT_791630</name>
</gene>
<accession>A0A8E2AW39</accession>